<name>A0A5E4R6T0_9NEOP</name>
<gene>
    <name evidence="2" type="ORF">LSINAPIS_LOCUS14870</name>
</gene>
<sequence>MKQFSMTESWNDKLEVIEERKLLLLKMLEAREAGKFAIIKYNKLIVKNNVDNRQQNRKRQPSSLLRTPPNNNLNINKNITLISQTAKQLKANRFDVIPSTSTTRIELSDVTGVIP</sequence>
<proteinExistence type="predicted"/>
<dbReference type="AlphaFoldDB" id="A0A5E4R6T0"/>
<evidence type="ECO:0000313" key="3">
    <source>
        <dbReference type="Proteomes" id="UP000324832"/>
    </source>
</evidence>
<dbReference type="EMBL" id="FZQP02006954">
    <property type="protein sequence ID" value="VVD05303.1"/>
    <property type="molecule type" value="Genomic_DNA"/>
</dbReference>
<dbReference type="Proteomes" id="UP000324832">
    <property type="component" value="Unassembled WGS sequence"/>
</dbReference>
<feature type="region of interest" description="Disordered" evidence="1">
    <location>
        <begin position="50"/>
        <end position="72"/>
    </location>
</feature>
<accession>A0A5E4R6T0</accession>
<feature type="compositionally biased region" description="Low complexity" evidence="1">
    <location>
        <begin position="61"/>
        <end position="72"/>
    </location>
</feature>
<reference evidence="2 3" key="1">
    <citation type="submission" date="2017-07" db="EMBL/GenBank/DDBJ databases">
        <authorList>
            <person name="Talla V."/>
            <person name="Backstrom N."/>
        </authorList>
    </citation>
    <scope>NUCLEOTIDE SEQUENCE [LARGE SCALE GENOMIC DNA]</scope>
</reference>
<evidence type="ECO:0000313" key="2">
    <source>
        <dbReference type="EMBL" id="VVD05303.1"/>
    </source>
</evidence>
<keyword evidence="3" id="KW-1185">Reference proteome</keyword>
<evidence type="ECO:0000256" key="1">
    <source>
        <dbReference type="SAM" id="MobiDB-lite"/>
    </source>
</evidence>
<protein>
    <submittedName>
        <fullName evidence="2">Uncharacterized protein</fullName>
    </submittedName>
</protein>
<organism evidence="2 3">
    <name type="scientific">Leptidea sinapis</name>
    <dbReference type="NCBI Taxonomy" id="189913"/>
    <lineage>
        <taxon>Eukaryota</taxon>
        <taxon>Metazoa</taxon>
        <taxon>Ecdysozoa</taxon>
        <taxon>Arthropoda</taxon>
        <taxon>Hexapoda</taxon>
        <taxon>Insecta</taxon>
        <taxon>Pterygota</taxon>
        <taxon>Neoptera</taxon>
        <taxon>Endopterygota</taxon>
        <taxon>Lepidoptera</taxon>
        <taxon>Glossata</taxon>
        <taxon>Ditrysia</taxon>
        <taxon>Papilionoidea</taxon>
        <taxon>Pieridae</taxon>
        <taxon>Dismorphiinae</taxon>
        <taxon>Leptidea</taxon>
    </lineage>
</organism>